<dbReference type="Proteomes" id="UP001303407">
    <property type="component" value="Chromosome"/>
</dbReference>
<name>A0ABY9Y662_9FLAO</name>
<dbReference type="EMBL" id="CP134536">
    <property type="protein sequence ID" value="WNH13313.1"/>
    <property type="molecule type" value="Genomic_DNA"/>
</dbReference>
<gene>
    <name evidence="2" type="ORF">RHP49_03430</name>
</gene>
<dbReference type="RefSeq" id="WP_415863292.1">
    <property type="nucleotide sequence ID" value="NZ_CP134536.1"/>
</dbReference>
<proteinExistence type="predicted"/>
<keyword evidence="3" id="KW-1185">Reference proteome</keyword>
<dbReference type="Gene3D" id="3.40.630.30">
    <property type="match status" value="1"/>
</dbReference>
<dbReference type="InterPro" id="IPR000182">
    <property type="entry name" value="GNAT_dom"/>
</dbReference>
<evidence type="ECO:0000313" key="2">
    <source>
        <dbReference type="EMBL" id="WNH13313.1"/>
    </source>
</evidence>
<evidence type="ECO:0000313" key="3">
    <source>
        <dbReference type="Proteomes" id="UP001303407"/>
    </source>
</evidence>
<dbReference type="InterPro" id="IPR016181">
    <property type="entry name" value="Acyl_CoA_acyltransferase"/>
</dbReference>
<protein>
    <submittedName>
        <fullName evidence="2">GNAT family N-acetyltransferase</fullName>
    </submittedName>
</protein>
<organism evidence="2 3">
    <name type="scientific">Thalassobellus suaedae</name>
    <dbReference type="NCBI Taxonomy" id="3074124"/>
    <lineage>
        <taxon>Bacteria</taxon>
        <taxon>Pseudomonadati</taxon>
        <taxon>Bacteroidota</taxon>
        <taxon>Flavobacteriia</taxon>
        <taxon>Flavobacteriales</taxon>
        <taxon>Flavobacteriaceae</taxon>
        <taxon>Thalassobellus</taxon>
    </lineage>
</organism>
<reference evidence="2 3" key="1">
    <citation type="submission" date="2023-09" db="EMBL/GenBank/DDBJ databases">
        <title>Thalassobella suaedae gen. nov., sp. nov., a marine bacterium of the family Flavobacteriaceae isolated from a halophyte Suaeda japonica.</title>
        <authorList>
            <person name="Lee S.Y."/>
            <person name="Hwang C.Y."/>
        </authorList>
    </citation>
    <scope>NUCLEOTIDE SEQUENCE [LARGE SCALE GENOMIC DNA]</scope>
    <source>
        <strain evidence="2 3">HL-DH10</strain>
    </source>
</reference>
<dbReference type="PROSITE" id="PS51186">
    <property type="entry name" value="GNAT"/>
    <property type="match status" value="1"/>
</dbReference>
<dbReference type="SUPFAM" id="SSF55729">
    <property type="entry name" value="Acyl-CoA N-acyltransferases (Nat)"/>
    <property type="match status" value="1"/>
</dbReference>
<accession>A0ABY9Y662</accession>
<sequence length="156" mass="17909">MNNQSYNKKEKGYSIKRIDAKETHQVRHPVLRGGKPIESCVFDGDNLNTTIHLGLFVKDKLIGVCSFLKNNHDLISETSQYQLRGMAILKAFQNYGFGKAILNYGELYLKNEGTNTIWCHAREIAVNFYKKNGYQIIGTPFNIKDIGLHYIMYKTL</sequence>
<evidence type="ECO:0000259" key="1">
    <source>
        <dbReference type="PROSITE" id="PS51186"/>
    </source>
</evidence>
<dbReference type="Pfam" id="PF00583">
    <property type="entry name" value="Acetyltransf_1"/>
    <property type="match status" value="1"/>
</dbReference>
<feature type="domain" description="N-acetyltransferase" evidence="1">
    <location>
        <begin position="10"/>
        <end position="156"/>
    </location>
</feature>